<sequence>MTTELDLGWFDPSLRALQRREASGVSTGLSRAIAERLGVDVVIVRVVFIVLAFCAGLGLALYGWGTILTRGPQGTRPIDQVLPGFRDWSPLMQKLAVVISTIILVATLDAALPLPWGAGVLVLIALALVRRRARRAAAPTQVHYPSPFSPAAAPSTMSPVDDHTLVETWRRHIGDAVGTRRAAVPVPHLPTVDLYSEDEPPTPPRPATPQPKPNWWAGLGILAAMMATSFVSAGLLGLDMVVTLTATTAVGGLATVVLALALRHRRIPRLVLAALAASVVATGWLATQTAAFPEFTEDTHVVRIVGTDGTVNLTDLELAGAKTLHVEVIASDVKLILPGPTKSMTTTGWLSDIRMGPDTTATDGNTTPNLNIEVSAKLSDVVIQEAS</sequence>
<feature type="transmembrane region" description="Helical" evidence="1">
    <location>
        <begin position="95"/>
        <end position="128"/>
    </location>
</feature>
<keyword evidence="1" id="KW-0812">Transmembrane</keyword>
<evidence type="ECO:0000256" key="1">
    <source>
        <dbReference type="SAM" id="Phobius"/>
    </source>
</evidence>
<evidence type="ECO:0000313" key="4">
    <source>
        <dbReference type="Proteomes" id="UP001501521"/>
    </source>
</evidence>
<comment type="caution">
    <text evidence="3">The sequence shown here is derived from an EMBL/GenBank/DDBJ whole genome shotgun (WGS) entry which is preliminary data.</text>
</comment>
<reference evidence="4" key="1">
    <citation type="journal article" date="2019" name="Int. J. Syst. Evol. Microbiol.">
        <title>The Global Catalogue of Microorganisms (GCM) 10K type strain sequencing project: providing services to taxonomists for standard genome sequencing and annotation.</title>
        <authorList>
            <consortium name="The Broad Institute Genomics Platform"/>
            <consortium name="The Broad Institute Genome Sequencing Center for Infectious Disease"/>
            <person name="Wu L."/>
            <person name="Ma J."/>
        </authorList>
    </citation>
    <scope>NUCLEOTIDE SEQUENCE [LARGE SCALE GENOMIC DNA]</scope>
    <source>
        <strain evidence="4">JCM 19125</strain>
    </source>
</reference>
<feature type="domain" description="Phage shock protein PspC N-terminal" evidence="2">
    <location>
        <begin position="17"/>
        <end position="68"/>
    </location>
</feature>
<protein>
    <recommendedName>
        <fullName evidence="2">Phage shock protein PspC N-terminal domain-containing protein</fullName>
    </recommendedName>
</protein>
<feature type="transmembrane region" description="Helical" evidence="1">
    <location>
        <begin position="215"/>
        <end position="235"/>
    </location>
</feature>
<evidence type="ECO:0000259" key="2">
    <source>
        <dbReference type="Pfam" id="PF04024"/>
    </source>
</evidence>
<accession>A0ABP9FJP8</accession>
<dbReference type="Proteomes" id="UP001501521">
    <property type="component" value="Unassembled WGS sequence"/>
</dbReference>
<feature type="transmembrane region" description="Helical" evidence="1">
    <location>
        <begin position="241"/>
        <end position="262"/>
    </location>
</feature>
<proteinExistence type="predicted"/>
<feature type="transmembrane region" description="Helical" evidence="1">
    <location>
        <begin position="42"/>
        <end position="64"/>
    </location>
</feature>
<dbReference type="RefSeq" id="WP_345581130.1">
    <property type="nucleotide sequence ID" value="NZ_BAABLV010000020.1"/>
</dbReference>
<gene>
    <name evidence="3" type="ORF">GCM10025789_14410</name>
</gene>
<keyword evidence="4" id="KW-1185">Reference proteome</keyword>
<dbReference type="InterPro" id="IPR007168">
    <property type="entry name" value="Phageshock_PspC_N"/>
</dbReference>
<dbReference type="Pfam" id="PF04024">
    <property type="entry name" value="PspC"/>
    <property type="match status" value="1"/>
</dbReference>
<evidence type="ECO:0000313" key="3">
    <source>
        <dbReference type="EMBL" id="GAA4897619.1"/>
    </source>
</evidence>
<keyword evidence="1" id="KW-1133">Transmembrane helix</keyword>
<name>A0ABP9FJP8_9ACTN</name>
<keyword evidence="1" id="KW-0472">Membrane</keyword>
<organism evidence="3 4">
    <name type="scientific">Tessaracoccus lubricantis</name>
    <dbReference type="NCBI Taxonomy" id="545543"/>
    <lineage>
        <taxon>Bacteria</taxon>
        <taxon>Bacillati</taxon>
        <taxon>Actinomycetota</taxon>
        <taxon>Actinomycetes</taxon>
        <taxon>Propionibacteriales</taxon>
        <taxon>Propionibacteriaceae</taxon>
        <taxon>Tessaracoccus</taxon>
    </lineage>
</organism>
<feature type="transmembrane region" description="Helical" evidence="1">
    <location>
        <begin position="269"/>
        <end position="286"/>
    </location>
</feature>
<dbReference type="EMBL" id="BAABLV010000020">
    <property type="protein sequence ID" value="GAA4897619.1"/>
    <property type="molecule type" value="Genomic_DNA"/>
</dbReference>